<proteinExistence type="predicted"/>
<reference evidence="2 3" key="1">
    <citation type="submission" date="2024-09" db="EMBL/GenBank/DDBJ databases">
        <title>Chromosome-scale assembly of Riccia sorocarpa.</title>
        <authorList>
            <person name="Paukszto L."/>
        </authorList>
    </citation>
    <scope>NUCLEOTIDE SEQUENCE [LARGE SCALE GENOMIC DNA]</scope>
    <source>
        <strain evidence="2">LP-2024</strain>
        <tissue evidence="2">Aerial parts of the thallus</tissue>
    </source>
</reference>
<dbReference type="PANTHER" id="PTHR20883:SF47">
    <property type="entry name" value="PHYTANOYL-COA DIOXYGENASE"/>
    <property type="match status" value="1"/>
</dbReference>
<protein>
    <recommendedName>
        <fullName evidence="4">Phytanoyl-CoA dioxygenase</fullName>
    </recommendedName>
</protein>
<evidence type="ECO:0000313" key="3">
    <source>
        <dbReference type="Proteomes" id="UP001633002"/>
    </source>
</evidence>
<dbReference type="Gene3D" id="2.60.120.620">
    <property type="entry name" value="q2cbj1_9rhob like domain"/>
    <property type="match status" value="1"/>
</dbReference>
<gene>
    <name evidence="2" type="ORF">R1sor_013932</name>
</gene>
<dbReference type="PANTHER" id="PTHR20883">
    <property type="entry name" value="PHYTANOYL-COA DIOXYGENASE DOMAIN CONTAINING 1"/>
    <property type="match status" value="1"/>
</dbReference>
<dbReference type="AlphaFoldDB" id="A0ABD3H8J7"/>
<dbReference type="SUPFAM" id="SSF51197">
    <property type="entry name" value="Clavaminate synthase-like"/>
    <property type="match status" value="1"/>
</dbReference>
<dbReference type="EMBL" id="JBJQOH010000004">
    <property type="protein sequence ID" value="KAL3687623.1"/>
    <property type="molecule type" value="Genomic_DNA"/>
</dbReference>
<organism evidence="2 3">
    <name type="scientific">Riccia sorocarpa</name>
    <dbReference type="NCBI Taxonomy" id="122646"/>
    <lineage>
        <taxon>Eukaryota</taxon>
        <taxon>Viridiplantae</taxon>
        <taxon>Streptophyta</taxon>
        <taxon>Embryophyta</taxon>
        <taxon>Marchantiophyta</taxon>
        <taxon>Marchantiopsida</taxon>
        <taxon>Marchantiidae</taxon>
        <taxon>Marchantiales</taxon>
        <taxon>Ricciaceae</taxon>
        <taxon>Riccia</taxon>
    </lineage>
</organism>
<evidence type="ECO:0008006" key="4">
    <source>
        <dbReference type="Google" id="ProtNLM"/>
    </source>
</evidence>
<dbReference type="InterPro" id="IPR008775">
    <property type="entry name" value="Phytyl_CoA_dOase-like"/>
</dbReference>
<comment type="caution">
    <text evidence="2">The sequence shown here is derived from an EMBL/GenBank/DDBJ whole genome shotgun (WGS) entry which is preliminary data.</text>
</comment>
<evidence type="ECO:0000256" key="1">
    <source>
        <dbReference type="ARBA" id="ARBA00001962"/>
    </source>
</evidence>
<accession>A0ABD3H8J7</accession>
<dbReference type="Pfam" id="PF05721">
    <property type="entry name" value="PhyH"/>
    <property type="match status" value="1"/>
</dbReference>
<name>A0ABD3H8J7_9MARC</name>
<sequence length="357" mass="39892">MALLSGVALPTVLSAKSFPVTFSTDSPNKGMATGGLVRSVRLLATQHRCLATSAAAAPRISEEKVKQFEEDGAAVVRGFFSSDLIEQLREAAEENMKDPGPLCDEHVESGKPGRFHDDQFLWMRSEVMKRFIFDSPAAEIARRMKITASDLVRVGSIRAHNVAPKLILSHFGYRANEVRLFYDQLFVKEPGTETTTPWHNDHSYWPLKGNQIISVWLALDYVPKSNCVQYVKGSHKWKLVHKLKSFSGDAERYKAANMTDLPPLPDIDSILDKVELLSWDLEPGDCLVHHSFAVHGAPGISSTSNRRRAYATRWVGDAVRYDPRPGTMEFLWRSKANLDPKLSTGSPMESELFPLVP</sequence>
<evidence type="ECO:0000313" key="2">
    <source>
        <dbReference type="EMBL" id="KAL3687623.1"/>
    </source>
</evidence>
<dbReference type="Proteomes" id="UP001633002">
    <property type="component" value="Unassembled WGS sequence"/>
</dbReference>
<keyword evidence="3" id="KW-1185">Reference proteome</keyword>
<comment type="cofactor">
    <cofactor evidence="1">
        <name>Fe cation</name>
        <dbReference type="ChEBI" id="CHEBI:24875"/>
    </cofactor>
</comment>